<dbReference type="Pfam" id="PF05598">
    <property type="entry name" value="DUF772"/>
    <property type="match status" value="1"/>
</dbReference>
<dbReference type="InterPro" id="IPR025668">
    <property type="entry name" value="Tnp_DDE_dom"/>
</dbReference>
<dbReference type="PANTHER" id="PTHR35604">
    <property type="entry name" value="TRANSPOSASE INSH FOR INSERTION SEQUENCE ELEMENT IS5A-RELATED"/>
    <property type="match status" value="1"/>
</dbReference>
<protein>
    <recommendedName>
        <fullName evidence="7">IS1182 family transposase</fullName>
    </recommendedName>
</protein>
<dbReference type="GO" id="GO:0003677">
    <property type="term" value="F:DNA binding"/>
    <property type="evidence" value="ECO:0007669"/>
    <property type="project" value="InterPro"/>
</dbReference>
<feature type="compositionally biased region" description="Basic and acidic residues" evidence="1">
    <location>
        <begin position="396"/>
        <end position="405"/>
    </location>
</feature>
<gene>
    <name evidence="5" type="ORF">MSIMFB_05703</name>
</gene>
<dbReference type="Proteomes" id="UP000554965">
    <property type="component" value="Unassembled WGS sequence"/>
</dbReference>
<keyword evidence="6" id="KW-1185">Reference proteome</keyword>
<feature type="domain" description="Transposase IS4-like" evidence="2">
    <location>
        <begin position="280"/>
        <end position="330"/>
    </location>
</feature>
<evidence type="ECO:0000259" key="4">
    <source>
        <dbReference type="Pfam" id="PF13751"/>
    </source>
</evidence>
<reference evidence="5 6" key="1">
    <citation type="submission" date="2017-10" db="EMBL/GenBank/DDBJ databases">
        <authorList>
            <consortium name="Urmite Genomes"/>
        </authorList>
    </citation>
    <scope>NUCLEOTIDE SEQUENCE [LARGE SCALE GENOMIC DNA]</scope>
    <source>
        <strain evidence="5 6">FB-527</strain>
    </source>
</reference>
<dbReference type="PANTHER" id="PTHR35604:SF2">
    <property type="entry name" value="TRANSPOSASE INSH FOR INSERTION SEQUENCE ELEMENT IS5A-RELATED"/>
    <property type="match status" value="1"/>
</dbReference>
<dbReference type="Pfam" id="PF01609">
    <property type="entry name" value="DDE_Tnp_1"/>
    <property type="match status" value="1"/>
</dbReference>
<dbReference type="Pfam" id="PF13751">
    <property type="entry name" value="DDE_Tnp_1_6"/>
    <property type="match status" value="1"/>
</dbReference>
<dbReference type="InterPro" id="IPR002559">
    <property type="entry name" value="Transposase_11"/>
</dbReference>
<feature type="region of interest" description="Disordered" evidence="1">
    <location>
        <begin position="394"/>
        <end position="414"/>
    </location>
</feature>
<comment type="caution">
    <text evidence="5">The sequence shown here is derived from an EMBL/GenBank/DDBJ whole genome shotgun (WGS) entry which is preliminary data.</text>
</comment>
<dbReference type="GO" id="GO:0004803">
    <property type="term" value="F:transposase activity"/>
    <property type="evidence" value="ECO:0007669"/>
    <property type="project" value="InterPro"/>
</dbReference>
<evidence type="ECO:0000259" key="3">
    <source>
        <dbReference type="Pfam" id="PF05598"/>
    </source>
</evidence>
<evidence type="ECO:0000256" key="1">
    <source>
        <dbReference type="SAM" id="MobiDB-lite"/>
    </source>
</evidence>
<proteinExistence type="predicted"/>
<feature type="compositionally biased region" description="Gly residues" evidence="1">
    <location>
        <begin position="364"/>
        <end position="376"/>
    </location>
</feature>
<accession>A0A7Z7ITG4</accession>
<dbReference type="AlphaFoldDB" id="A0A7Z7ITG4"/>
<organism evidence="5 6">
    <name type="scientific">Mycobacterium simulans</name>
    <dbReference type="NCBI Taxonomy" id="627089"/>
    <lineage>
        <taxon>Bacteria</taxon>
        <taxon>Bacillati</taxon>
        <taxon>Actinomycetota</taxon>
        <taxon>Actinomycetes</taxon>
        <taxon>Mycobacteriales</taxon>
        <taxon>Mycobacteriaceae</taxon>
        <taxon>Mycobacterium</taxon>
    </lineage>
</organism>
<dbReference type="RefSeq" id="WP_186246104.1">
    <property type="nucleotide sequence ID" value="NZ_OCTY01000029.1"/>
</dbReference>
<evidence type="ECO:0000259" key="2">
    <source>
        <dbReference type="Pfam" id="PF01609"/>
    </source>
</evidence>
<sequence length="561" mass="59710">MALGRENRQGRFDDAVLLVGDQLPVGSIYLLLAEHGGVLFGEQYFADVFKRSALGRPTVPARVVATVMLLQAYEGLSDREACDRLAFDLRWKAAAGVTVGASSFHPTGLVGMRNRLRASDRPRRVFDDVNATARAAGLLRGRRRVLDSTPLFDAVATQDTVIQLRAAIRKVLAAADRGDPELGCGLRAGLARDDDYASVGKPPCDWDDPKARDALVDALVCDAQAALAALDGRQLDGALGEAGELLGLVAGQDVEAGDDGIFRIARRVARDRLISTVDVEARHGHKSRARTFDGYKSHLGVDPDDELITAVAVTAANTSDREVIDELLGQSGTGAAAADTEPGASEPGAGSESVAGAPAVDTGADGGSGSTTGSGSKGFEVYGDSAYANGATLDEQSARGHDMRTKVPPVRNANGYSKDRFSIDLAAGTVTCPARHTVAIRAGLRYRVARFGVLCESCPLRAECTKPRRGRVISIHPQEAALQHAKARQQDPAWQQDYRANRPIVERKISHFTRRPWGGRKARCRGKKRILTDVLTRASALNLARLAALGLHHGPGGWAIA</sequence>
<evidence type="ECO:0008006" key="7">
    <source>
        <dbReference type="Google" id="ProtNLM"/>
    </source>
</evidence>
<evidence type="ECO:0000313" key="6">
    <source>
        <dbReference type="Proteomes" id="UP000554965"/>
    </source>
</evidence>
<feature type="domain" description="Transposase DDE" evidence="4">
    <location>
        <begin position="449"/>
        <end position="547"/>
    </location>
</feature>
<dbReference type="GO" id="GO:0006313">
    <property type="term" value="P:DNA transposition"/>
    <property type="evidence" value="ECO:0007669"/>
    <property type="project" value="InterPro"/>
</dbReference>
<dbReference type="InterPro" id="IPR008490">
    <property type="entry name" value="Transposase_InsH_N"/>
</dbReference>
<name>A0A7Z7ITG4_9MYCO</name>
<evidence type="ECO:0000313" key="5">
    <source>
        <dbReference type="EMBL" id="SOK27458.1"/>
    </source>
</evidence>
<dbReference type="EMBL" id="OCTY01000029">
    <property type="protein sequence ID" value="SOK27458.1"/>
    <property type="molecule type" value="Genomic_DNA"/>
</dbReference>
<feature type="region of interest" description="Disordered" evidence="1">
    <location>
        <begin position="332"/>
        <end position="376"/>
    </location>
</feature>
<feature type="domain" description="Transposase InsH N-terminal" evidence="3">
    <location>
        <begin position="44"/>
        <end position="115"/>
    </location>
</feature>